<accession>A0AAJ6V6Q6</accession>
<gene>
    <name evidence="2" type="primary">LOC105138462</name>
</gene>
<dbReference type="Proteomes" id="UP000694918">
    <property type="component" value="Unplaced"/>
</dbReference>
<dbReference type="RefSeq" id="XP_011042843.1">
    <property type="nucleotide sequence ID" value="XM_011044541.1"/>
</dbReference>
<protein>
    <submittedName>
        <fullName evidence="2">Uncharacterized protein LOC105138462 isoform X2</fullName>
    </submittedName>
</protein>
<dbReference type="GeneID" id="105138462"/>
<organism evidence="1 2">
    <name type="scientific">Populus euphratica</name>
    <name type="common">Euphrates poplar</name>
    <dbReference type="NCBI Taxonomy" id="75702"/>
    <lineage>
        <taxon>Eukaryota</taxon>
        <taxon>Viridiplantae</taxon>
        <taxon>Streptophyta</taxon>
        <taxon>Embryophyta</taxon>
        <taxon>Tracheophyta</taxon>
        <taxon>Spermatophyta</taxon>
        <taxon>Magnoliopsida</taxon>
        <taxon>eudicotyledons</taxon>
        <taxon>Gunneridae</taxon>
        <taxon>Pentapetalae</taxon>
        <taxon>rosids</taxon>
        <taxon>fabids</taxon>
        <taxon>Malpighiales</taxon>
        <taxon>Salicaceae</taxon>
        <taxon>Saliceae</taxon>
        <taxon>Populus</taxon>
    </lineage>
</organism>
<dbReference type="AlphaFoldDB" id="A0AAJ6V6Q6"/>
<keyword evidence="1" id="KW-1185">Reference proteome</keyword>
<dbReference type="InterPro" id="IPR036811">
    <property type="entry name" value="Ubol_cytC_Rdtase_hinge_dom_sf"/>
</dbReference>
<dbReference type="SUPFAM" id="SSF81531">
    <property type="entry name" value="Non-heme 11 kDa protein of cytochrome bc1 complex (Ubiquinol-cytochrome c reductase)"/>
    <property type="match status" value="1"/>
</dbReference>
<reference evidence="2" key="1">
    <citation type="submission" date="2025-08" db="UniProtKB">
        <authorList>
            <consortium name="RefSeq"/>
        </authorList>
    </citation>
    <scope>IDENTIFICATION</scope>
</reference>
<name>A0AAJ6V6Q6_POPEU</name>
<evidence type="ECO:0000313" key="2">
    <source>
        <dbReference type="RefSeq" id="XP_011042843.1"/>
    </source>
</evidence>
<evidence type="ECO:0000313" key="1">
    <source>
        <dbReference type="Proteomes" id="UP000694918"/>
    </source>
</evidence>
<proteinExistence type="predicted"/>
<sequence>MADEELVDQKKYLEDSCRPKCVKPLLEYEEGYILLVVCGHVLRELKEMTVATNIVQGSTLTIGSVLINALHRSYSLN</sequence>